<dbReference type="PANTHER" id="PTHR42792:SF1">
    <property type="entry name" value="FLAGELLAR HOOK-ASSOCIATED PROTEIN 3"/>
    <property type="match status" value="1"/>
</dbReference>
<dbReference type="Proteomes" id="UP000178735">
    <property type="component" value="Unassembled WGS sequence"/>
</dbReference>
<dbReference type="NCBIfam" id="TIGR02550">
    <property type="entry name" value="flagell_flgL"/>
    <property type="match status" value="1"/>
</dbReference>
<sequence length="741" mass="79346">MRITNNMKINMSLANIGSHNERLNDLQQQIASGKRILRPSDDPLGAANSIKLTMKQSSVGHYNNNLVYAKTNLTDTDAAFSDVGSMLERFKELSVRAANGTLTQGDRDLIANEMQSLIEQVISDANQKNASGYTFAGSKTALEPFVFSTGAGRSYSLGTSANSVSNINNVVYKGDRAELKMNESENSKVVTNIDGETAFMNVTGQSVYSAKVFADASKAPMADNLKAGYFTIKGLGYEEIVSVDENDSLQAVADKINRGSQIASAKVMDDEGGYRLVIEAREKGVANQFTLIEGAVGIERTKTNFLELAGLNSKIQTTKSVADPDGKIAFQTELAGVQSGYFYLNGRMVEVNINNDSLNDIAKKINDTIKNVHATLEGGKLTLEGAGSLTIEGDSSGLLEKMGIAKSRFVSSAMIPDSVVGASPLSKNEWVKNGNFTINGKNIGIIDASTETLYDIAARINGTAGVNAAAAVDAQGRFVISSAQPITFADGTSEFLKSFGFTLSADGKSLVSKETISSPMTKSDIGSIGIAAGTLTINGIAVNYTANDTLGDVAQRVNQSVSSVNAYINSNNMIVFDSASPLDIKDSSNFLEKLAIKEEKIVDINNRTSIKRSSDNAQSIFDILIEIRDQIFNGDVNGLANNESIEGSSVLSLKSGLAKLDDAIAHVADMREITGSALNRVERSTARNTEVELYISKMLTETEGVDFEKAVVELNTVDLIYRSALQISAKVNQQSLLDFLK</sequence>
<organism evidence="6 7">
    <name type="scientific">Candidatus Wallbacteria bacterium GWC2_49_35</name>
    <dbReference type="NCBI Taxonomy" id="1817813"/>
    <lineage>
        <taxon>Bacteria</taxon>
        <taxon>Candidatus Walliibacteriota</taxon>
    </lineage>
</organism>
<reference evidence="6 7" key="1">
    <citation type="journal article" date="2016" name="Nat. Commun.">
        <title>Thousands of microbial genomes shed light on interconnected biogeochemical processes in an aquifer system.</title>
        <authorList>
            <person name="Anantharaman K."/>
            <person name="Brown C.T."/>
            <person name="Hug L.A."/>
            <person name="Sharon I."/>
            <person name="Castelle C.J."/>
            <person name="Probst A.J."/>
            <person name="Thomas B.C."/>
            <person name="Singh A."/>
            <person name="Wilkins M.J."/>
            <person name="Karaoz U."/>
            <person name="Brodie E.L."/>
            <person name="Williams K.H."/>
            <person name="Hubbard S.S."/>
            <person name="Banfield J.F."/>
        </authorList>
    </citation>
    <scope>NUCLEOTIDE SEQUENCE [LARGE SCALE GENOMIC DNA]</scope>
</reference>
<evidence type="ECO:0000313" key="7">
    <source>
        <dbReference type="Proteomes" id="UP000178735"/>
    </source>
</evidence>
<evidence type="ECO:0000256" key="3">
    <source>
        <dbReference type="ARBA" id="ARBA00023143"/>
    </source>
</evidence>
<dbReference type="GO" id="GO:0009424">
    <property type="term" value="C:bacterial-type flagellum hook"/>
    <property type="evidence" value="ECO:0007669"/>
    <property type="project" value="InterPro"/>
</dbReference>
<dbReference type="GO" id="GO:0071973">
    <property type="term" value="P:bacterial-type flagellum-dependent cell motility"/>
    <property type="evidence" value="ECO:0007669"/>
    <property type="project" value="InterPro"/>
</dbReference>
<keyword evidence="3" id="KW-0975">Bacterial flagellum</keyword>
<comment type="subcellular location">
    <subcellularLocation>
        <location evidence="1">Bacterial flagellum</location>
    </subcellularLocation>
</comment>
<accession>A0A1F7WF33</accession>
<comment type="caution">
    <text evidence="6">The sequence shown here is derived from an EMBL/GenBank/DDBJ whole genome shotgun (WGS) entry which is preliminary data.</text>
</comment>
<evidence type="ECO:0000313" key="6">
    <source>
        <dbReference type="EMBL" id="OGM00808.1"/>
    </source>
</evidence>
<proteinExistence type="inferred from homology"/>
<dbReference type="PANTHER" id="PTHR42792">
    <property type="entry name" value="FLAGELLIN"/>
    <property type="match status" value="1"/>
</dbReference>
<dbReference type="Pfam" id="PF00700">
    <property type="entry name" value="Flagellin_C"/>
    <property type="match status" value="1"/>
</dbReference>
<dbReference type="AlphaFoldDB" id="A0A1F7WF33"/>
<dbReference type="SUPFAM" id="SSF64518">
    <property type="entry name" value="Phase 1 flagellin"/>
    <property type="match status" value="1"/>
</dbReference>
<feature type="domain" description="Flagellin C-terminal" evidence="5">
    <location>
        <begin position="658"/>
        <end position="740"/>
    </location>
</feature>
<dbReference type="InterPro" id="IPR001492">
    <property type="entry name" value="Flagellin"/>
</dbReference>
<evidence type="ECO:0000259" key="4">
    <source>
        <dbReference type="Pfam" id="PF00669"/>
    </source>
</evidence>
<name>A0A1F7WF33_9BACT</name>
<dbReference type="InterPro" id="IPR001029">
    <property type="entry name" value="Flagellin_N"/>
</dbReference>
<keyword evidence="6" id="KW-0282">Flagellum</keyword>
<dbReference type="GO" id="GO:0005198">
    <property type="term" value="F:structural molecule activity"/>
    <property type="evidence" value="ECO:0007669"/>
    <property type="project" value="InterPro"/>
</dbReference>
<dbReference type="EMBL" id="MGFH01000250">
    <property type="protein sequence ID" value="OGM00808.1"/>
    <property type="molecule type" value="Genomic_DNA"/>
</dbReference>
<dbReference type="InterPro" id="IPR046358">
    <property type="entry name" value="Flagellin_C"/>
</dbReference>
<evidence type="ECO:0000256" key="1">
    <source>
        <dbReference type="ARBA" id="ARBA00004365"/>
    </source>
</evidence>
<gene>
    <name evidence="6" type="ORF">A2008_11880</name>
</gene>
<evidence type="ECO:0000256" key="2">
    <source>
        <dbReference type="ARBA" id="ARBA00005709"/>
    </source>
</evidence>
<keyword evidence="6" id="KW-0966">Cell projection</keyword>
<dbReference type="STRING" id="1817813.A2008_11880"/>
<dbReference type="InterPro" id="IPR013384">
    <property type="entry name" value="Flagell_FlgL"/>
</dbReference>
<keyword evidence="6" id="KW-0969">Cilium</keyword>
<dbReference type="Pfam" id="PF00669">
    <property type="entry name" value="Flagellin_N"/>
    <property type="match status" value="1"/>
</dbReference>
<protein>
    <submittedName>
        <fullName evidence="6">Flagellar hook-associated protein 3</fullName>
    </submittedName>
</protein>
<comment type="similarity">
    <text evidence="2">Belongs to the bacterial flagellin family.</text>
</comment>
<feature type="domain" description="Flagellin N-terminal" evidence="4">
    <location>
        <begin position="4"/>
        <end position="129"/>
    </location>
</feature>
<evidence type="ECO:0000259" key="5">
    <source>
        <dbReference type="Pfam" id="PF00700"/>
    </source>
</evidence>
<dbReference type="Gene3D" id="1.20.1330.10">
    <property type="entry name" value="f41 fragment of flagellin, N-terminal domain"/>
    <property type="match status" value="2"/>
</dbReference>